<gene>
    <name evidence="1" type="ORF">MB27_31290</name>
</gene>
<keyword evidence="2" id="KW-1185">Reference proteome</keyword>
<accession>A0A0A6X1N9</accession>
<dbReference type="EMBL" id="JRTT01000062">
    <property type="protein sequence ID" value="KHD74017.1"/>
    <property type="molecule type" value="Genomic_DNA"/>
</dbReference>
<name>A0A0A6X1N9_ACTUT</name>
<protein>
    <submittedName>
        <fullName evidence="1">Uncharacterized protein</fullName>
    </submittedName>
</protein>
<proteinExistence type="predicted"/>
<comment type="caution">
    <text evidence="1">The sequence shown here is derived from an EMBL/GenBank/DDBJ whole genome shotgun (WGS) entry which is preliminary data.</text>
</comment>
<dbReference type="AlphaFoldDB" id="A0A0A6X1N9"/>
<evidence type="ECO:0000313" key="2">
    <source>
        <dbReference type="Proteomes" id="UP000054537"/>
    </source>
</evidence>
<reference evidence="1 2" key="1">
    <citation type="submission" date="2014-10" db="EMBL/GenBank/DDBJ databases">
        <title>Draft genome sequence of Actinoplanes utahensis NRRL 12052.</title>
        <authorList>
            <person name="Velasco-Bucheli B."/>
            <person name="del Cerro C."/>
            <person name="Hormigo D."/>
            <person name="Garcia J.L."/>
            <person name="Acebal C."/>
            <person name="Arroyo M."/>
            <person name="de la Mata I."/>
        </authorList>
    </citation>
    <scope>NUCLEOTIDE SEQUENCE [LARGE SCALE GENOMIC DNA]</scope>
    <source>
        <strain evidence="1 2">NRRL 12052</strain>
    </source>
</reference>
<evidence type="ECO:0000313" key="1">
    <source>
        <dbReference type="EMBL" id="KHD74017.1"/>
    </source>
</evidence>
<organism evidence="1 2">
    <name type="scientific">Actinoplanes utahensis</name>
    <dbReference type="NCBI Taxonomy" id="1869"/>
    <lineage>
        <taxon>Bacteria</taxon>
        <taxon>Bacillati</taxon>
        <taxon>Actinomycetota</taxon>
        <taxon>Actinomycetes</taxon>
        <taxon>Micromonosporales</taxon>
        <taxon>Micromonosporaceae</taxon>
        <taxon>Actinoplanes</taxon>
    </lineage>
</organism>
<sequence>MDLLNPSGVTTGLVDGMPFTVFAMTDSAAGLRKVTGTMRTVCLVHLPVALPDLRLRPRLPREEESGPMPAVTREPPWNYDLVVRAVAFDAPEGDGDPREMLIAETEVPGFGEALVTAEVVEASVRAGIIHWRLHGGDLIHVSTPGLGRLLTDAPSTAVVTGLARIARAFPAEALERFRIVPPGAGRAGVTVSARPPVRPRGWWSWSADDGRAAPPARAAG</sequence>
<dbReference type="Proteomes" id="UP000054537">
    <property type="component" value="Unassembled WGS sequence"/>
</dbReference>